<dbReference type="EMBL" id="MK638972">
    <property type="protein sequence ID" value="QCF28890.1"/>
    <property type="molecule type" value="Genomic_DNA"/>
</dbReference>
<dbReference type="AlphaFoldDB" id="A0A4D6PFC0"/>
<sequence>MVDIPDSGQHLGLVEVCRIGMPTALEGGASEFGI</sequence>
<accession>A0A4D6PFC0</accession>
<proteinExistence type="predicted"/>
<keyword evidence="1" id="KW-0614">Plasmid</keyword>
<geneLocation type="plasmid" evidence="1">
    <name>pMG252</name>
</geneLocation>
<evidence type="ECO:0000313" key="1">
    <source>
        <dbReference type="EMBL" id="QCF28890.1"/>
    </source>
</evidence>
<organism evidence="1">
    <name type="scientific">Escherichia coli J53</name>
    <dbReference type="NCBI Taxonomy" id="1144303"/>
    <lineage>
        <taxon>Bacteria</taxon>
        <taxon>Pseudomonadati</taxon>
        <taxon>Pseudomonadota</taxon>
        <taxon>Gammaproteobacteria</taxon>
        <taxon>Enterobacterales</taxon>
        <taxon>Enterobacteriaceae</taxon>
        <taxon>Escherichia</taxon>
    </lineage>
</organism>
<reference evidence="1" key="1">
    <citation type="submission" date="2019-03" db="EMBL/GenBank/DDBJ databases">
        <title>Multiple copies of qnrA1 on an Inc A/C2 plasmid explains enhanced quinolone resistance in an Escherichia coli mutant.</title>
        <authorList>
            <person name="Vinue L."/>
            <person name="Sater M."/>
            <person name="Herriot I."/>
            <person name="Huntley M."/>
            <person name="Jacoby G.A."/>
            <person name="Hooper D.C."/>
        </authorList>
    </citation>
    <scope>NUCLEOTIDE SEQUENCE</scope>
    <source>
        <plasmid evidence="1">pMG252</plasmid>
    </source>
</reference>
<name>A0A4D6PFC0_ECOLX</name>
<protein>
    <submittedName>
        <fullName evidence="1">Uncharacterized protein</fullName>
    </submittedName>
</protein>